<dbReference type="InterPro" id="IPR035513">
    <property type="entry name" value="Invertase/methylesterase_inhib"/>
</dbReference>
<dbReference type="EC" id="3.1.1.11" evidence="10"/>
<keyword evidence="5 10" id="KW-0134">Cell wall</keyword>
<dbReference type="GO" id="GO:0030599">
    <property type="term" value="F:pectinesterase activity"/>
    <property type="evidence" value="ECO:0007669"/>
    <property type="project" value="UniProtKB-UniRule"/>
</dbReference>
<dbReference type="EMBL" id="AUSU01001048">
    <property type="protein sequence ID" value="EPS71939.1"/>
    <property type="molecule type" value="Genomic_DNA"/>
</dbReference>
<dbReference type="Gene3D" id="1.20.140.40">
    <property type="entry name" value="Invertase/pectin methylesterase inhibitor family protein"/>
    <property type="match status" value="1"/>
</dbReference>
<keyword evidence="10" id="KW-0964">Secreted</keyword>
<dbReference type="InterPro" id="IPR011050">
    <property type="entry name" value="Pectin_lyase_fold/virulence"/>
</dbReference>
<dbReference type="UniPathway" id="UPA00545">
    <property type="reaction ID" value="UER00823"/>
</dbReference>
<proteinExistence type="inferred from homology"/>
<evidence type="ECO:0000256" key="1">
    <source>
        <dbReference type="ARBA" id="ARBA00004191"/>
    </source>
</evidence>
<comment type="function">
    <text evidence="10">Acts in the modification of cell walls via demethylesterification of cell wall pectin.</text>
</comment>
<evidence type="ECO:0000256" key="10">
    <source>
        <dbReference type="RuleBase" id="RU000589"/>
    </source>
</evidence>
<dbReference type="Pfam" id="PF04043">
    <property type="entry name" value="PMEI"/>
    <property type="match status" value="1"/>
</dbReference>
<feature type="domain" description="Pectinesterase inhibitor" evidence="11">
    <location>
        <begin position="1"/>
        <end position="107"/>
    </location>
</feature>
<evidence type="ECO:0000256" key="7">
    <source>
        <dbReference type="ARBA" id="ARBA00023085"/>
    </source>
</evidence>
<dbReference type="Proteomes" id="UP000015453">
    <property type="component" value="Unassembled WGS sequence"/>
</dbReference>
<comment type="subcellular location">
    <subcellularLocation>
        <location evidence="1 10">Secreted</location>
        <location evidence="1 10">Cell wall</location>
    </subcellularLocation>
</comment>
<keyword evidence="8 10" id="KW-0961">Cell wall biogenesis/degradation</keyword>
<dbReference type="InterPro" id="IPR000070">
    <property type="entry name" value="Pectinesterase_cat"/>
</dbReference>
<keyword evidence="13" id="KW-1185">Reference proteome</keyword>
<comment type="catalytic activity">
    <reaction evidence="9 10">
        <text>[(1-&gt;4)-alpha-D-galacturonosyl methyl ester](n) + n H2O = [(1-&gt;4)-alpha-D-galacturonosyl](n) + n methanol + n H(+)</text>
        <dbReference type="Rhea" id="RHEA:22380"/>
        <dbReference type="Rhea" id="RHEA-COMP:14570"/>
        <dbReference type="Rhea" id="RHEA-COMP:14573"/>
        <dbReference type="ChEBI" id="CHEBI:15377"/>
        <dbReference type="ChEBI" id="CHEBI:15378"/>
        <dbReference type="ChEBI" id="CHEBI:17790"/>
        <dbReference type="ChEBI" id="CHEBI:140522"/>
        <dbReference type="ChEBI" id="CHEBI:140523"/>
        <dbReference type="EC" id="3.1.1.11"/>
    </reaction>
</comment>
<dbReference type="NCBIfam" id="TIGR01614">
    <property type="entry name" value="PME_inhib"/>
    <property type="match status" value="1"/>
</dbReference>
<keyword evidence="7 10" id="KW-0063">Aspartyl esterase</keyword>
<protein>
    <recommendedName>
        <fullName evidence="10">Pectinesterase</fullName>
        <ecNumber evidence="10">3.1.1.11</ecNumber>
    </recommendedName>
</protein>
<dbReference type="SMART" id="SM00856">
    <property type="entry name" value="PMEI"/>
    <property type="match status" value="1"/>
</dbReference>
<reference evidence="12 13" key="1">
    <citation type="journal article" date="2013" name="BMC Genomics">
        <title>The miniature genome of a carnivorous plant Genlisea aurea contains a low number of genes and short non-coding sequences.</title>
        <authorList>
            <person name="Leushkin E.V."/>
            <person name="Sutormin R.A."/>
            <person name="Nabieva E.R."/>
            <person name="Penin A.A."/>
            <person name="Kondrashov A.S."/>
            <person name="Logacheva M.D."/>
        </authorList>
    </citation>
    <scope>NUCLEOTIDE SEQUENCE [LARGE SCALE GENOMIC DNA]</scope>
</reference>
<evidence type="ECO:0000256" key="3">
    <source>
        <dbReference type="ARBA" id="ARBA00006027"/>
    </source>
</evidence>
<dbReference type="GO" id="GO:0004857">
    <property type="term" value="F:enzyme inhibitor activity"/>
    <property type="evidence" value="ECO:0007669"/>
    <property type="project" value="InterPro"/>
</dbReference>
<evidence type="ECO:0000256" key="8">
    <source>
        <dbReference type="ARBA" id="ARBA00023316"/>
    </source>
</evidence>
<comment type="caution">
    <text evidence="12">The sequence shown here is derived from an EMBL/GenBank/DDBJ whole genome shotgun (WGS) entry which is preliminary data.</text>
</comment>
<evidence type="ECO:0000259" key="11">
    <source>
        <dbReference type="SMART" id="SM00856"/>
    </source>
</evidence>
<dbReference type="GO" id="GO:0045490">
    <property type="term" value="P:pectin catabolic process"/>
    <property type="evidence" value="ECO:0007669"/>
    <property type="project" value="UniProtKB-UniRule"/>
</dbReference>
<dbReference type="AlphaFoldDB" id="S8CX32"/>
<dbReference type="PANTHER" id="PTHR31707">
    <property type="entry name" value="PECTINESTERASE"/>
    <property type="match status" value="1"/>
</dbReference>
<organism evidence="12 13">
    <name type="scientific">Genlisea aurea</name>
    <dbReference type="NCBI Taxonomy" id="192259"/>
    <lineage>
        <taxon>Eukaryota</taxon>
        <taxon>Viridiplantae</taxon>
        <taxon>Streptophyta</taxon>
        <taxon>Embryophyta</taxon>
        <taxon>Tracheophyta</taxon>
        <taxon>Spermatophyta</taxon>
        <taxon>Magnoliopsida</taxon>
        <taxon>eudicotyledons</taxon>
        <taxon>Gunneridae</taxon>
        <taxon>Pentapetalae</taxon>
        <taxon>asterids</taxon>
        <taxon>lamiids</taxon>
        <taxon>Lamiales</taxon>
        <taxon>Lentibulariaceae</taxon>
        <taxon>Genlisea</taxon>
    </lineage>
</organism>
<sequence length="228" mass="25136">FKSSTRLALSRAIRARDSLLQLEKSCRNERERVAWRDCVDLHESTIYYISKTLDSSRFEDSQTWLSAAMTNLETCTDGFVEFGIADGVVYDKISVDVRESISDLLAMNRMDRYGGKENRKRRGFPGWVSKGDRKLLQLTPKTAAEIVVAKDGTGNYTTVSAAVAAAGERIGSGRIVIYVKKGVYNENVNVGRNLVSVFLVGDGIEETILTGSRSNHGDFTTYGSATLG</sequence>
<evidence type="ECO:0000256" key="2">
    <source>
        <dbReference type="ARBA" id="ARBA00005184"/>
    </source>
</evidence>
<dbReference type="CDD" id="cd15798">
    <property type="entry name" value="PMEI-like_3"/>
    <property type="match status" value="1"/>
</dbReference>
<evidence type="ECO:0000256" key="6">
    <source>
        <dbReference type="ARBA" id="ARBA00022801"/>
    </source>
</evidence>
<keyword evidence="6 10" id="KW-0378">Hydrolase</keyword>
<evidence type="ECO:0000256" key="4">
    <source>
        <dbReference type="ARBA" id="ARBA00007786"/>
    </source>
</evidence>
<dbReference type="SUPFAM" id="SSF51126">
    <property type="entry name" value="Pectin lyase-like"/>
    <property type="match status" value="1"/>
</dbReference>
<dbReference type="GO" id="GO:0042545">
    <property type="term" value="P:cell wall modification"/>
    <property type="evidence" value="ECO:0007669"/>
    <property type="project" value="UniProtKB-UniRule"/>
</dbReference>
<dbReference type="SUPFAM" id="SSF101148">
    <property type="entry name" value="Plant invertase/pectin methylesterase inhibitor"/>
    <property type="match status" value="1"/>
</dbReference>
<dbReference type="Gene3D" id="2.160.20.10">
    <property type="entry name" value="Single-stranded right-handed beta-helix, Pectin lyase-like"/>
    <property type="match status" value="1"/>
</dbReference>
<dbReference type="InterPro" id="IPR018040">
    <property type="entry name" value="Pectinesterase_Tyr_AS"/>
</dbReference>
<evidence type="ECO:0000313" key="12">
    <source>
        <dbReference type="EMBL" id="EPS71939.1"/>
    </source>
</evidence>
<comment type="similarity">
    <text evidence="4">In the C-terminal section; belongs to the pectinesterase family.</text>
</comment>
<dbReference type="Pfam" id="PF01095">
    <property type="entry name" value="Pectinesterase"/>
    <property type="match status" value="1"/>
</dbReference>
<gene>
    <name evidence="12" type="ORF">M569_02821</name>
</gene>
<evidence type="ECO:0000256" key="9">
    <source>
        <dbReference type="ARBA" id="ARBA00047928"/>
    </source>
</evidence>
<comment type="pathway">
    <text evidence="2 10">Glycan metabolism; pectin degradation; 2-dehydro-3-deoxy-D-gluconate from pectin: step 1/5.</text>
</comment>
<evidence type="ECO:0000256" key="5">
    <source>
        <dbReference type="ARBA" id="ARBA00022512"/>
    </source>
</evidence>
<dbReference type="InterPro" id="IPR006501">
    <property type="entry name" value="Pectinesterase_inhib_dom"/>
</dbReference>
<feature type="non-terminal residue" evidence="12">
    <location>
        <position position="228"/>
    </location>
</feature>
<dbReference type="PROSITE" id="PS00800">
    <property type="entry name" value="PECTINESTERASE_1"/>
    <property type="match status" value="1"/>
</dbReference>
<dbReference type="InterPro" id="IPR012334">
    <property type="entry name" value="Pectin_lyas_fold"/>
</dbReference>
<accession>S8CX32</accession>
<feature type="non-terminal residue" evidence="12">
    <location>
        <position position="1"/>
    </location>
</feature>
<name>S8CX32_9LAMI</name>
<dbReference type="OrthoDB" id="2019149at2759"/>
<comment type="similarity">
    <text evidence="3">In the N-terminal section; belongs to the PMEI family.</text>
</comment>
<evidence type="ECO:0000313" key="13">
    <source>
        <dbReference type="Proteomes" id="UP000015453"/>
    </source>
</evidence>